<gene>
    <name evidence="2" type="ORF">BK666_24565</name>
</gene>
<sequence>MNAQVQPNASRTDRIPASSTTPEAKEMMSIDENQLEEFAANNAIRQFILREMAEQKFSLVVVLTWKEGENVLYNARKQLRLWPNLNTLAGYIRGLRCLTTPITLELHYDSTHGT</sequence>
<dbReference type="OrthoDB" id="6120894at2"/>
<evidence type="ECO:0000256" key="1">
    <source>
        <dbReference type="SAM" id="MobiDB-lite"/>
    </source>
</evidence>
<comment type="caution">
    <text evidence="2">The sequence shown here is derived from an EMBL/GenBank/DDBJ whole genome shotgun (WGS) entry which is preliminary data.</text>
</comment>
<accession>A0A423JUL5</accession>
<name>A0A423JUL5_9PSED</name>
<dbReference type="AlphaFoldDB" id="A0A423JUL5"/>
<dbReference type="Proteomes" id="UP000285349">
    <property type="component" value="Unassembled WGS sequence"/>
</dbReference>
<organism evidence="2 3">
    <name type="scientific">Pseudomonas frederiksbergensis</name>
    <dbReference type="NCBI Taxonomy" id="104087"/>
    <lineage>
        <taxon>Bacteria</taxon>
        <taxon>Pseudomonadati</taxon>
        <taxon>Pseudomonadota</taxon>
        <taxon>Gammaproteobacteria</taxon>
        <taxon>Pseudomonadales</taxon>
        <taxon>Pseudomonadaceae</taxon>
        <taxon>Pseudomonas</taxon>
    </lineage>
</organism>
<evidence type="ECO:0000313" key="3">
    <source>
        <dbReference type="Proteomes" id="UP000285349"/>
    </source>
</evidence>
<dbReference type="EMBL" id="MOBQ01000033">
    <property type="protein sequence ID" value="RON41382.1"/>
    <property type="molecule type" value="Genomic_DNA"/>
</dbReference>
<feature type="region of interest" description="Disordered" evidence="1">
    <location>
        <begin position="1"/>
        <end position="25"/>
    </location>
</feature>
<proteinExistence type="predicted"/>
<feature type="compositionally biased region" description="Polar residues" evidence="1">
    <location>
        <begin position="1"/>
        <end position="10"/>
    </location>
</feature>
<dbReference type="RefSeq" id="WP_148058631.1">
    <property type="nucleotide sequence ID" value="NZ_MOBQ01000033.1"/>
</dbReference>
<evidence type="ECO:0000313" key="2">
    <source>
        <dbReference type="EMBL" id="RON41382.1"/>
    </source>
</evidence>
<protein>
    <submittedName>
        <fullName evidence="2">Uncharacterized protein</fullName>
    </submittedName>
</protein>
<reference evidence="2 3" key="1">
    <citation type="submission" date="2016-10" db="EMBL/GenBank/DDBJ databases">
        <title>Comparative genome analysis of multiple Pseudomonas spp. focuses on biocontrol and plant growth promoting traits.</title>
        <authorList>
            <person name="Tao X.-Y."/>
            <person name="Taylor C.G."/>
        </authorList>
    </citation>
    <scope>NUCLEOTIDE SEQUENCE [LARGE SCALE GENOMIC DNA]</scope>
    <source>
        <strain evidence="2 3">37A10</strain>
    </source>
</reference>